<protein>
    <submittedName>
        <fullName evidence="2">Uncharacterized protein</fullName>
    </submittedName>
</protein>
<gene>
    <name evidence="2" type="ORF">NB037_14090</name>
</gene>
<organism evidence="2 3">
    <name type="scientific">Rathayibacter rubneri</name>
    <dbReference type="NCBI Taxonomy" id="2950106"/>
    <lineage>
        <taxon>Bacteria</taxon>
        <taxon>Bacillati</taxon>
        <taxon>Actinomycetota</taxon>
        <taxon>Actinomycetes</taxon>
        <taxon>Micrococcales</taxon>
        <taxon>Microbacteriaceae</taxon>
        <taxon>Rathayibacter</taxon>
    </lineage>
</organism>
<accession>A0A9X2DYR4</accession>
<dbReference type="AlphaFoldDB" id="A0A9X2DYR4"/>
<keyword evidence="1" id="KW-0472">Membrane</keyword>
<reference evidence="2" key="1">
    <citation type="submission" date="2022-06" db="EMBL/GenBank/DDBJ databases">
        <title>Whole genome shotgun sequencing (WGS) of Rathayibacter sp. ZW T2_19, isolated from stored onions (Allium cepa).</title>
        <authorList>
            <person name="Stoll D.A."/>
            <person name="Huch M."/>
        </authorList>
    </citation>
    <scope>NUCLEOTIDE SEQUENCE</scope>
    <source>
        <strain evidence="2">ZW T2_19</strain>
    </source>
</reference>
<sequence>MSSLPTATGTDRVGTALSVLGVVGAAVCGIVGAVGAVLSLLAFAACTATYRGFLLARNDPPIDCLARPEYGFVWWFLLVGAGAAGSFLALVLGARPRWDGRSSRALAQGAAAFLVLGAITVVGAIAGLPLR</sequence>
<dbReference type="EMBL" id="JAMRYM010000069">
    <property type="protein sequence ID" value="MCM6763550.1"/>
    <property type="molecule type" value="Genomic_DNA"/>
</dbReference>
<dbReference type="RefSeq" id="WP_251946719.1">
    <property type="nucleotide sequence ID" value="NZ_JAMRYM010000069.1"/>
</dbReference>
<name>A0A9X2DYR4_9MICO</name>
<feature type="transmembrane region" description="Helical" evidence="1">
    <location>
        <begin position="20"/>
        <end position="53"/>
    </location>
</feature>
<proteinExistence type="predicted"/>
<dbReference type="Proteomes" id="UP001155240">
    <property type="component" value="Unassembled WGS sequence"/>
</dbReference>
<keyword evidence="3" id="KW-1185">Reference proteome</keyword>
<feature type="transmembrane region" description="Helical" evidence="1">
    <location>
        <begin position="73"/>
        <end position="93"/>
    </location>
</feature>
<feature type="transmembrane region" description="Helical" evidence="1">
    <location>
        <begin position="105"/>
        <end position="128"/>
    </location>
</feature>
<comment type="caution">
    <text evidence="2">The sequence shown here is derived from an EMBL/GenBank/DDBJ whole genome shotgun (WGS) entry which is preliminary data.</text>
</comment>
<evidence type="ECO:0000313" key="2">
    <source>
        <dbReference type="EMBL" id="MCM6763550.1"/>
    </source>
</evidence>
<keyword evidence="1" id="KW-1133">Transmembrane helix</keyword>
<evidence type="ECO:0000256" key="1">
    <source>
        <dbReference type="SAM" id="Phobius"/>
    </source>
</evidence>
<evidence type="ECO:0000313" key="3">
    <source>
        <dbReference type="Proteomes" id="UP001155240"/>
    </source>
</evidence>
<keyword evidence="1" id="KW-0812">Transmembrane</keyword>